<dbReference type="InterPro" id="IPR026444">
    <property type="entry name" value="Secre_tail"/>
</dbReference>
<name>A0A5C6V1T1_9FLAO</name>
<dbReference type="SUPFAM" id="SSF82171">
    <property type="entry name" value="DPP6 N-terminal domain-like"/>
    <property type="match status" value="1"/>
</dbReference>
<dbReference type="Pfam" id="PF18962">
    <property type="entry name" value="Por_Secre_tail"/>
    <property type="match status" value="1"/>
</dbReference>
<gene>
    <name evidence="3" type="ORF">FRX97_10090</name>
</gene>
<dbReference type="Proteomes" id="UP000321168">
    <property type="component" value="Unassembled WGS sequence"/>
</dbReference>
<evidence type="ECO:0000313" key="4">
    <source>
        <dbReference type="Proteomes" id="UP000321168"/>
    </source>
</evidence>
<keyword evidence="1" id="KW-0732">Signal</keyword>
<accession>A0A5C6V1T1</accession>
<dbReference type="OrthoDB" id="1391570at2"/>
<dbReference type="EMBL" id="VORB01000009">
    <property type="protein sequence ID" value="TXC76955.1"/>
    <property type="molecule type" value="Genomic_DNA"/>
</dbReference>
<dbReference type="SUPFAM" id="SSF69304">
    <property type="entry name" value="Tricorn protease N-terminal domain"/>
    <property type="match status" value="1"/>
</dbReference>
<reference evidence="3 4" key="1">
    <citation type="submission" date="2019-08" db="EMBL/GenBank/DDBJ databases">
        <title>Genome of Luteibaculum oceani JCM 18817.</title>
        <authorList>
            <person name="Bowman J.P."/>
        </authorList>
    </citation>
    <scope>NUCLEOTIDE SEQUENCE [LARGE SCALE GENOMIC DNA]</scope>
    <source>
        <strain evidence="3 4">JCM 18817</strain>
    </source>
</reference>
<keyword evidence="4" id="KW-1185">Reference proteome</keyword>
<evidence type="ECO:0000259" key="2">
    <source>
        <dbReference type="Pfam" id="PF18962"/>
    </source>
</evidence>
<proteinExistence type="predicted"/>
<evidence type="ECO:0000313" key="3">
    <source>
        <dbReference type="EMBL" id="TXC76955.1"/>
    </source>
</evidence>
<dbReference type="NCBIfam" id="TIGR04183">
    <property type="entry name" value="Por_Secre_tail"/>
    <property type="match status" value="1"/>
</dbReference>
<organism evidence="3 4">
    <name type="scientific">Luteibaculum oceani</name>
    <dbReference type="NCBI Taxonomy" id="1294296"/>
    <lineage>
        <taxon>Bacteria</taxon>
        <taxon>Pseudomonadati</taxon>
        <taxon>Bacteroidota</taxon>
        <taxon>Flavobacteriia</taxon>
        <taxon>Flavobacteriales</taxon>
        <taxon>Luteibaculaceae</taxon>
        <taxon>Luteibaculum</taxon>
    </lineage>
</organism>
<feature type="domain" description="Secretion system C-terminal sorting" evidence="2">
    <location>
        <begin position="1079"/>
        <end position="1138"/>
    </location>
</feature>
<dbReference type="RefSeq" id="WP_147015093.1">
    <property type="nucleotide sequence ID" value="NZ_VORB01000009.1"/>
</dbReference>
<dbReference type="AlphaFoldDB" id="A0A5C6V1T1"/>
<evidence type="ECO:0000256" key="1">
    <source>
        <dbReference type="ARBA" id="ARBA00022729"/>
    </source>
</evidence>
<protein>
    <submittedName>
        <fullName evidence="3">T9SS type A sorting domain-containing protein</fullName>
    </submittedName>
</protein>
<comment type="caution">
    <text evidence="3">The sequence shown here is derived from an EMBL/GenBank/DDBJ whole genome shotgun (WGS) entry which is preliminary data.</text>
</comment>
<sequence length="1148" mass="127963">MRLQRTNHLLFLLAFLVGFSIITSGQHTLIGVSDFGGEHGLGEIYTYDIETGQAEHVYSADLNIDGRVVSRFVSSTSTDSIIYGLIPGGGTGGAGLVVSYNLLSGETKAVFQIEVIPGMNEQTNEVLAFVDSAIYGVMASTLPSQKGYLFKYHLGNQQFEIIHNFEVKAHRAYNGLNVFRDSLLVGTLYSADGKKPVLYEYNTKNSTFRTLHEFNNDSLLEGSWPSSELSFVGDSLIIGVSIYGGANEAGTLYQYNYLQDEFTKLHDFEMDSGAYPEVAPVYMDQGVLVGCMGYNGPNGFGALYKFHLPTKTFQTVKAYTDLYDEGYYIASRLTRFRNNTILGLVKYGGPFNTGGVFQYNLDDNSCAVIHHYTQNVDGYRPTGIFDFKSYKDSVLGFASNRSTASTDGTLFRMWPGKDTVVIDLFLDHVEKAAYTRGNLVEYKDHWYGTTGGEAKYFKGGLYAINKFTKELEMVKNYTDATGTENAFPQLFLTDNNLIGGEVRDFYDPVSGDLVGALRWYSPETDSLHIIPFTGDIAENVGYRVEGFGMAEGEDGMYYGIVTKTTENWFLHVRLYRFNPFDLTVTLESEEIDSHLGGIMGNIIYHDGKIYGYAFRVIVDAVTRQVLFSYDLKSKETEIIYEYDGSGPRLTNARLIFANNKNLYWISTVSSGEGYVSKLDLQSKEAAVVYEHFAGNNNGEDIIGTAFLSLDSTQLYFPTKPGSPDDNLHRLYRLDLSTEEVVLIDSIGSHPASGLLHHLEFSYLFPNQHTLIASDTIPLIACDSVSLPISNLMVKQSGIYGVRNKRPNLPDSLQLYEVIIQEKPIREDTLLISGCDSVVIPWNGLVFKESGYFNVLKGGGGVCDSIIPIQILVDSLPNYSDTTIVTGCDSVQIPNGNVIFESGLYSVAKPFPNSCDSVHQYQAEVYSSFYGEYISDSLTTCEKSGTYRGVNYNGSGEYNVPLKTVHGCDSIERFKVRYFDPQPELSIKDDTIFLNMENMESYSIESTWFTCDEFGNYDSVFNVQAETYITIDTTVRASYGVMFSINNWPFSCSDTVACVEYNPGTVGFEQEEVDRVFLTPNPVETILNVEGIPEGAKLVLYNALGQKLVVEEQRSEKNAKLDLSKYPSGVYHLWVEKNGARRSFPVVKR</sequence>